<evidence type="ECO:0000313" key="1">
    <source>
        <dbReference type="EMBL" id="MBY5958405.1"/>
    </source>
</evidence>
<accession>A0A953HU82</accession>
<dbReference type="AlphaFoldDB" id="A0A953HU82"/>
<evidence type="ECO:0000313" key="2">
    <source>
        <dbReference type="Proteomes" id="UP000753961"/>
    </source>
</evidence>
<evidence type="ECO:0008006" key="3">
    <source>
        <dbReference type="Google" id="ProtNLM"/>
    </source>
</evidence>
<dbReference type="RefSeq" id="WP_222579940.1">
    <property type="nucleotide sequence ID" value="NZ_JAHVHU010000008.1"/>
</dbReference>
<proteinExistence type="predicted"/>
<dbReference type="InterPro" id="IPR017853">
    <property type="entry name" value="GH"/>
</dbReference>
<sequence>MMKTFCSTIFFILGLVHPIYTQSTTWNVMAIQPYTENKAYWQYENIPVLLIGGTDNDNIFQTQHFHSHLDSLSTVGGNYIRCTMSDRDNGDLRAFEKQNDGKYDLRKWNSIYWDQFEDLLQTAQSLGIIVQIELWDRFDHSRKEWLTDPWNPGNNVNYTYDETRLESSYPNHPGANEQPFFYTVPALENNQVLLSYQRSFVDKLLSISLNYNNILYCIDNETKGAPEWGRYWAHYLHQKAGDKKIYITEMWDAWNVTAGLHKETINHPEIYDFIDLSQNSQTTGHANWVNPQTVINNLGSFSRPVNSVKIYGSRWNPTYVEQGKDADHAVQTFFKNILGGYASSRFHRPPTGLGLSERSTAAILTIREIEKKVKFWDLNPRLDLLSDLQPGEAYLAADAGQSYVIYFPSSGEVGLDLTNVGSSLTGAWISTRGSSWKKEESLSLSEGIRIKPPDDTGWFFVIFDKD</sequence>
<dbReference type="EMBL" id="JAHVHU010000008">
    <property type="protein sequence ID" value="MBY5958405.1"/>
    <property type="molecule type" value="Genomic_DNA"/>
</dbReference>
<protein>
    <recommendedName>
        <fullName evidence="3">Collagen-binding domain-containing protein</fullName>
    </recommendedName>
</protein>
<name>A0A953HU82_9BACT</name>
<organism evidence="1 2">
    <name type="scientific">Membranihabitans marinus</name>
    <dbReference type="NCBI Taxonomy" id="1227546"/>
    <lineage>
        <taxon>Bacteria</taxon>
        <taxon>Pseudomonadati</taxon>
        <taxon>Bacteroidota</taxon>
        <taxon>Saprospiria</taxon>
        <taxon>Saprospirales</taxon>
        <taxon>Saprospiraceae</taxon>
        <taxon>Membranihabitans</taxon>
    </lineage>
</organism>
<reference evidence="1" key="1">
    <citation type="submission" date="2021-06" db="EMBL/GenBank/DDBJ databases">
        <title>44 bacteria genomes isolated from Dapeng, Shenzhen.</title>
        <authorList>
            <person name="Zheng W."/>
            <person name="Yu S."/>
            <person name="Huang Y."/>
        </authorList>
    </citation>
    <scope>NUCLEOTIDE SEQUENCE</scope>
    <source>
        <strain evidence="1">DP5N28-2</strain>
    </source>
</reference>
<dbReference type="Gene3D" id="3.20.20.80">
    <property type="entry name" value="Glycosidases"/>
    <property type="match status" value="1"/>
</dbReference>
<dbReference type="Proteomes" id="UP000753961">
    <property type="component" value="Unassembled WGS sequence"/>
</dbReference>
<dbReference type="SUPFAM" id="SSF51445">
    <property type="entry name" value="(Trans)glycosidases"/>
    <property type="match status" value="1"/>
</dbReference>
<comment type="caution">
    <text evidence="1">The sequence shown here is derived from an EMBL/GenBank/DDBJ whole genome shotgun (WGS) entry which is preliminary data.</text>
</comment>
<gene>
    <name evidence="1" type="ORF">KUV50_09700</name>
</gene>
<keyword evidence="2" id="KW-1185">Reference proteome</keyword>